<dbReference type="AlphaFoldDB" id="A0A543DPE1"/>
<feature type="transmembrane region" description="Helical" evidence="7">
    <location>
        <begin position="196"/>
        <end position="215"/>
    </location>
</feature>
<feature type="compositionally biased region" description="Low complexity" evidence="6">
    <location>
        <begin position="475"/>
        <end position="492"/>
    </location>
</feature>
<evidence type="ECO:0000256" key="7">
    <source>
        <dbReference type="SAM" id="Phobius"/>
    </source>
</evidence>
<feature type="transmembrane region" description="Helical" evidence="7">
    <location>
        <begin position="74"/>
        <end position="94"/>
    </location>
</feature>
<dbReference type="PROSITE" id="PS50850">
    <property type="entry name" value="MFS"/>
    <property type="match status" value="1"/>
</dbReference>
<feature type="transmembrane region" description="Helical" evidence="7">
    <location>
        <begin position="164"/>
        <end position="184"/>
    </location>
</feature>
<dbReference type="Gene3D" id="1.20.1250.20">
    <property type="entry name" value="MFS general substrate transporter like domains"/>
    <property type="match status" value="1"/>
</dbReference>
<feature type="transmembrane region" description="Helical" evidence="7">
    <location>
        <begin position="408"/>
        <end position="428"/>
    </location>
</feature>
<dbReference type="GO" id="GO:0022857">
    <property type="term" value="F:transmembrane transporter activity"/>
    <property type="evidence" value="ECO:0007669"/>
    <property type="project" value="InterPro"/>
</dbReference>
<reference evidence="9 10" key="1">
    <citation type="submission" date="2019-06" db="EMBL/GenBank/DDBJ databases">
        <title>Sequencing the genomes of 1000 actinobacteria strains.</title>
        <authorList>
            <person name="Klenk H.-P."/>
        </authorList>
    </citation>
    <scope>NUCLEOTIDE SEQUENCE [LARGE SCALE GENOMIC DNA]</scope>
    <source>
        <strain evidence="9 10">DSM 45301</strain>
    </source>
</reference>
<feature type="transmembrane region" description="Helical" evidence="7">
    <location>
        <begin position="221"/>
        <end position="244"/>
    </location>
</feature>
<feature type="transmembrane region" description="Helical" evidence="7">
    <location>
        <begin position="434"/>
        <end position="458"/>
    </location>
</feature>
<feature type="transmembrane region" description="Helical" evidence="7">
    <location>
        <begin position="335"/>
        <end position="355"/>
    </location>
</feature>
<feature type="domain" description="Major facilitator superfamily (MFS) profile" evidence="8">
    <location>
        <begin position="1"/>
        <end position="462"/>
    </location>
</feature>
<feature type="transmembrane region" description="Helical" evidence="7">
    <location>
        <begin position="132"/>
        <end position="158"/>
    </location>
</feature>
<dbReference type="Pfam" id="PF07690">
    <property type="entry name" value="MFS_1"/>
    <property type="match status" value="1"/>
</dbReference>
<keyword evidence="4 7" id="KW-1133">Transmembrane helix</keyword>
<dbReference type="EMBL" id="VFPA01000002">
    <property type="protein sequence ID" value="TQM11206.1"/>
    <property type="molecule type" value="Genomic_DNA"/>
</dbReference>
<keyword evidence="3 7" id="KW-0812">Transmembrane</keyword>
<keyword evidence="10" id="KW-1185">Reference proteome</keyword>
<dbReference type="OrthoDB" id="9781469at2"/>
<keyword evidence="2" id="KW-0813">Transport</keyword>
<feature type="transmembrane region" description="Helical" evidence="7">
    <location>
        <begin position="100"/>
        <end position="120"/>
    </location>
</feature>
<protein>
    <submittedName>
        <fullName evidence="9">MFS transporter</fullName>
    </submittedName>
</protein>
<feature type="transmembrane region" description="Helical" evidence="7">
    <location>
        <begin position="361"/>
        <end position="387"/>
    </location>
</feature>
<evidence type="ECO:0000256" key="4">
    <source>
        <dbReference type="ARBA" id="ARBA00022989"/>
    </source>
</evidence>
<name>A0A543DPE1_9PSEU</name>
<evidence type="ECO:0000256" key="3">
    <source>
        <dbReference type="ARBA" id="ARBA00022692"/>
    </source>
</evidence>
<dbReference type="InterPro" id="IPR011701">
    <property type="entry name" value="MFS"/>
</dbReference>
<dbReference type="InterPro" id="IPR036259">
    <property type="entry name" value="MFS_trans_sf"/>
</dbReference>
<dbReference type="PANTHER" id="PTHR42718:SF9">
    <property type="entry name" value="MAJOR FACILITATOR SUPERFAMILY MULTIDRUG TRANSPORTER MFSC"/>
    <property type="match status" value="1"/>
</dbReference>
<feature type="transmembrane region" description="Helical" evidence="7">
    <location>
        <begin position="265"/>
        <end position="289"/>
    </location>
</feature>
<evidence type="ECO:0000313" key="10">
    <source>
        <dbReference type="Proteomes" id="UP000315677"/>
    </source>
</evidence>
<gene>
    <name evidence="9" type="ORF">FB558_3761</name>
</gene>
<evidence type="ECO:0000256" key="6">
    <source>
        <dbReference type="SAM" id="MobiDB-lite"/>
    </source>
</evidence>
<feature type="region of interest" description="Disordered" evidence="6">
    <location>
        <begin position="466"/>
        <end position="492"/>
    </location>
</feature>
<feature type="transmembrane region" description="Helical" evidence="7">
    <location>
        <begin position="295"/>
        <end position="315"/>
    </location>
</feature>
<feature type="transmembrane region" description="Helical" evidence="7">
    <location>
        <begin position="47"/>
        <end position="67"/>
    </location>
</feature>
<comment type="caution">
    <text evidence="9">The sequence shown here is derived from an EMBL/GenBank/DDBJ whole genome shotgun (WGS) entry which is preliminary data.</text>
</comment>
<evidence type="ECO:0000256" key="1">
    <source>
        <dbReference type="ARBA" id="ARBA00004651"/>
    </source>
</evidence>
<keyword evidence="5 7" id="KW-0472">Membrane</keyword>
<evidence type="ECO:0000313" key="9">
    <source>
        <dbReference type="EMBL" id="TQM11206.1"/>
    </source>
</evidence>
<dbReference type="Proteomes" id="UP000315677">
    <property type="component" value="Unassembled WGS sequence"/>
</dbReference>
<dbReference type="Gene3D" id="1.20.1720.10">
    <property type="entry name" value="Multidrug resistance protein D"/>
    <property type="match status" value="1"/>
</dbReference>
<sequence>MMTVRSRGLLMTLVYCGLCTSVVGSLGALLIPTIADSHDVPRGTAQWVLTAALLVGAIATPVLGALCDRPYRRTVLLATLATVLAGSVVAAMATSFPQLVVGRTMQGLTYGIIPMTMATARAHLPAEKVRGAVAALSITTVTGAGLSFPVTGLIVQIWEYHAAFWFAAGFTALALVGVAVATPRRDRSRPAQRTRLDLAGAVLLACALTSLLLAVSQGGAWGWSSPAVIGLAVAAVLSFTAWTWHELRIDNPLVQLRAFRHRDMAAANIAALGLGAMLFAGSSAVSQLVQTPVSAHYGFALTLLGAGLALLPTSIGSQLSNRLMRLVTRRLDPRLLLPLGPALVGIDMAFLALYHDELWQVLVGLFLQGLGIGVTFGAMPMMILAVVPEDQTGSATAMNQVLRTLGGSIGSAGTGALLASATPLGALLPTESGYTLTFVVAAAGCGALVALLVVMALLPAAAGSTAIAGQPPTPSRSASTSTSTSACTSTSR</sequence>
<organism evidence="9 10">
    <name type="scientific">Pseudonocardia kunmingensis</name>
    <dbReference type="NCBI Taxonomy" id="630975"/>
    <lineage>
        <taxon>Bacteria</taxon>
        <taxon>Bacillati</taxon>
        <taxon>Actinomycetota</taxon>
        <taxon>Actinomycetes</taxon>
        <taxon>Pseudonocardiales</taxon>
        <taxon>Pseudonocardiaceae</taxon>
        <taxon>Pseudonocardia</taxon>
    </lineage>
</organism>
<evidence type="ECO:0000256" key="5">
    <source>
        <dbReference type="ARBA" id="ARBA00023136"/>
    </source>
</evidence>
<proteinExistence type="predicted"/>
<dbReference type="SUPFAM" id="SSF103473">
    <property type="entry name" value="MFS general substrate transporter"/>
    <property type="match status" value="1"/>
</dbReference>
<dbReference type="RefSeq" id="WP_142055168.1">
    <property type="nucleotide sequence ID" value="NZ_VFPA01000002.1"/>
</dbReference>
<dbReference type="InterPro" id="IPR020846">
    <property type="entry name" value="MFS_dom"/>
</dbReference>
<dbReference type="PANTHER" id="PTHR42718">
    <property type="entry name" value="MAJOR FACILITATOR SUPERFAMILY MULTIDRUG TRANSPORTER MFSC"/>
    <property type="match status" value="1"/>
</dbReference>
<dbReference type="GO" id="GO:0005886">
    <property type="term" value="C:plasma membrane"/>
    <property type="evidence" value="ECO:0007669"/>
    <property type="project" value="UniProtKB-SubCell"/>
</dbReference>
<comment type="subcellular location">
    <subcellularLocation>
        <location evidence="1">Cell membrane</location>
        <topology evidence="1">Multi-pass membrane protein</topology>
    </subcellularLocation>
</comment>
<accession>A0A543DPE1</accession>
<evidence type="ECO:0000259" key="8">
    <source>
        <dbReference type="PROSITE" id="PS50850"/>
    </source>
</evidence>
<evidence type="ECO:0000256" key="2">
    <source>
        <dbReference type="ARBA" id="ARBA00022448"/>
    </source>
</evidence>